<feature type="domain" description="PRELI/MSF1" evidence="2">
    <location>
        <begin position="2"/>
        <end position="179"/>
    </location>
</feature>
<dbReference type="Pfam" id="PF04707">
    <property type="entry name" value="PRELI"/>
    <property type="match status" value="1"/>
</dbReference>
<feature type="region of interest" description="Disordered" evidence="1">
    <location>
        <begin position="235"/>
        <end position="354"/>
    </location>
</feature>
<feature type="compositionally biased region" description="Low complexity" evidence="1">
    <location>
        <begin position="243"/>
        <end position="261"/>
    </location>
</feature>
<evidence type="ECO:0000256" key="1">
    <source>
        <dbReference type="SAM" id="MobiDB-lite"/>
    </source>
</evidence>
<dbReference type="PANTHER" id="PTHR11158">
    <property type="entry name" value="MSF1/PX19 RELATED"/>
    <property type="match status" value="1"/>
</dbReference>
<evidence type="ECO:0000313" key="3">
    <source>
        <dbReference type="EMBL" id="CAD8910873.1"/>
    </source>
</evidence>
<evidence type="ECO:0000259" key="2">
    <source>
        <dbReference type="PROSITE" id="PS50904"/>
    </source>
</evidence>
<organism evidence="3">
    <name type="scientific">Bicosoecida sp. CB-2014</name>
    <dbReference type="NCBI Taxonomy" id="1486930"/>
    <lineage>
        <taxon>Eukaryota</taxon>
        <taxon>Sar</taxon>
        <taxon>Stramenopiles</taxon>
        <taxon>Bigyra</taxon>
        <taxon>Opalozoa</taxon>
        <taxon>Bicosoecida</taxon>
    </lineage>
</organism>
<proteinExistence type="predicted"/>
<reference evidence="3" key="1">
    <citation type="submission" date="2021-01" db="EMBL/GenBank/DDBJ databases">
        <authorList>
            <person name="Corre E."/>
            <person name="Pelletier E."/>
            <person name="Niang G."/>
            <person name="Scheremetjew M."/>
            <person name="Finn R."/>
            <person name="Kale V."/>
            <person name="Holt S."/>
            <person name="Cochrane G."/>
            <person name="Meng A."/>
            <person name="Brown T."/>
            <person name="Cohen L."/>
        </authorList>
    </citation>
    <scope>NUCLEOTIDE SEQUENCE</scope>
    <source>
        <strain evidence="3">Ms1</strain>
    </source>
</reference>
<name>A0A7S1G5V1_9STRA</name>
<sequence length="354" mass="38118">MVKSKTIEYSYDFPWELVVLAYEDKFWKIPNDDLPDVLEVHFLDFDLDVANEITRFKRWGRFRMAMPNWMLKLAGGPDSIVLTSSTMIDRRNRILVATGANKTFRSRLVLDEKTTFRADPENPNRTLLTLEGTIEIKVSLMGWMISAIENAIIRQYEAMTGKGREIERKQVAALKVELEDRKEAAGMTKSERIARSLAAEAAGLPKYPAGAAGLPSLGFPLLTGLLAAMLADSTPADEDGDAADASSEASGSEGAPGASESKGGDESVSPRLGGRRRSLSGDAAMARRSRGPSLEEAMAHSEEPGALRSLGRHAIDDARGGAGGDLHSPVGSPVESPMSRSKSVGSALAKTIEA</sequence>
<gene>
    <name evidence="3" type="ORF">BSP0115_LOCUS4078</name>
</gene>
<dbReference type="GO" id="GO:0005758">
    <property type="term" value="C:mitochondrial intermembrane space"/>
    <property type="evidence" value="ECO:0007669"/>
    <property type="project" value="InterPro"/>
</dbReference>
<dbReference type="PROSITE" id="PS50904">
    <property type="entry name" value="PRELI_MSF1"/>
    <property type="match status" value="1"/>
</dbReference>
<dbReference type="InterPro" id="IPR037365">
    <property type="entry name" value="Slowmo/Ups"/>
</dbReference>
<dbReference type="AlphaFoldDB" id="A0A7S1G5V1"/>
<dbReference type="EMBL" id="HBFS01006055">
    <property type="protein sequence ID" value="CAD8910873.1"/>
    <property type="molecule type" value="Transcribed_RNA"/>
</dbReference>
<dbReference type="InterPro" id="IPR006797">
    <property type="entry name" value="PRELI/MSF1_dom"/>
</dbReference>
<accession>A0A7S1G5V1</accession>
<protein>
    <recommendedName>
        <fullName evidence="2">PRELI/MSF1 domain-containing protein</fullName>
    </recommendedName>
</protein>